<comment type="caution">
    <text evidence="2">The sequence shown here is derived from an EMBL/GenBank/DDBJ whole genome shotgun (WGS) entry which is preliminary data.</text>
</comment>
<name>A0A7X2Z5K9_9BACL</name>
<keyword evidence="1" id="KW-0812">Transmembrane</keyword>
<keyword evidence="1" id="KW-1133">Transmembrane helix</keyword>
<dbReference type="Proteomes" id="UP000447876">
    <property type="component" value="Unassembled WGS sequence"/>
</dbReference>
<dbReference type="OrthoDB" id="9813911at2"/>
<feature type="transmembrane region" description="Helical" evidence="1">
    <location>
        <begin position="80"/>
        <end position="98"/>
    </location>
</feature>
<dbReference type="Pfam" id="PF14079">
    <property type="entry name" value="DUF4260"/>
    <property type="match status" value="1"/>
</dbReference>
<organism evidence="2 3">
    <name type="scientific">Paenibacillus woosongensis</name>
    <dbReference type="NCBI Taxonomy" id="307580"/>
    <lineage>
        <taxon>Bacteria</taxon>
        <taxon>Bacillati</taxon>
        <taxon>Bacillota</taxon>
        <taxon>Bacilli</taxon>
        <taxon>Bacillales</taxon>
        <taxon>Paenibacillaceae</taxon>
        <taxon>Paenibacillus</taxon>
    </lineage>
</organism>
<sequence>MTNKQIMHVEYAIAFALSFFTYMQLHFPIWLFVVLLFVPDLTMLGYTMNKKIGAIVYNLGHTFIFPLLFALGYLYFSNDYLLLGSIIWIAHICMDRAIGAGLKYQDSSFTNTHMQRL</sequence>
<proteinExistence type="predicted"/>
<feature type="transmembrane region" description="Helical" evidence="1">
    <location>
        <begin position="7"/>
        <end position="23"/>
    </location>
</feature>
<evidence type="ECO:0000256" key="1">
    <source>
        <dbReference type="SAM" id="Phobius"/>
    </source>
</evidence>
<gene>
    <name evidence="2" type="ORF">GNP95_23680</name>
</gene>
<reference evidence="2 3" key="1">
    <citation type="submission" date="2019-11" db="EMBL/GenBank/DDBJ databases">
        <title>Draft genome sequences of five Paenibacillus species of dairy origin.</title>
        <authorList>
            <person name="Olajide A.M."/>
            <person name="Chen S."/>
            <person name="Lapointe G."/>
        </authorList>
    </citation>
    <scope>NUCLEOTIDE SEQUENCE [LARGE SCALE GENOMIC DNA]</scope>
    <source>
        <strain evidence="2 3">12CR55</strain>
    </source>
</reference>
<evidence type="ECO:0000313" key="3">
    <source>
        <dbReference type="Proteomes" id="UP000447876"/>
    </source>
</evidence>
<keyword evidence="1" id="KW-0472">Membrane</keyword>
<dbReference type="AlphaFoldDB" id="A0A7X2Z5K9"/>
<dbReference type="RefSeq" id="WP_155613311.1">
    <property type="nucleotide sequence ID" value="NZ_WNZW01000017.1"/>
</dbReference>
<dbReference type="InterPro" id="IPR025356">
    <property type="entry name" value="DUF4260"/>
</dbReference>
<protein>
    <submittedName>
        <fullName evidence="2">DUF4260 family protein</fullName>
    </submittedName>
</protein>
<evidence type="ECO:0000313" key="2">
    <source>
        <dbReference type="EMBL" id="MUG47947.1"/>
    </source>
</evidence>
<feature type="transmembrane region" description="Helical" evidence="1">
    <location>
        <begin position="55"/>
        <end position="74"/>
    </location>
</feature>
<dbReference type="EMBL" id="WNZW01000017">
    <property type="protein sequence ID" value="MUG47947.1"/>
    <property type="molecule type" value="Genomic_DNA"/>
</dbReference>
<accession>A0A7X2Z5K9</accession>